<proteinExistence type="predicted"/>
<accession>A0A1Y5SUY0</accession>
<protein>
    <submittedName>
        <fullName evidence="1">Uncharacterized protein</fullName>
    </submittedName>
</protein>
<dbReference type="Proteomes" id="UP000193827">
    <property type="component" value="Unassembled WGS sequence"/>
</dbReference>
<sequence length="78" mass="8354">MINAAGVLTAPPDIYEAVHLTAPEALYSALPEVTRALLISAIGIDGATADFARYHLAAEALAKRTPLPLTAHRAYRIW</sequence>
<keyword evidence="2" id="KW-1185">Reference proteome</keyword>
<name>A0A1Y5SUY0_9RHOB</name>
<evidence type="ECO:0000313" key="2">
    <source>
        <dbReference type="Proteomes" id="UP000193827"/>
    </source>
</evidence>
<reference evidence="1 2" key="1">
    <citation type="submission" date="2017-03" db="EMBL/GenBank/DDBJ databases">
        <authorList>
            <person name="Afonso C.L."/>
            <person name="Miller P.J."/>
            <person name="Scott M.A."/>
            <person name="Spackman E."/>
            <person name="Goraichik I."/>
            <person name="Dimitrov K.M."/>
            <person name="Suarez D.L."/>
            <person name="Swayne D.E."/>
        </authorList>
    </citation>
    <scope>NUCLEOTIDE SEQUENCE [LARGE SCALE GENOMIC DNA]</scope>
    <source>
        <strain evidence="1 2">CECT 8287</strain>
    </source>
</reference>
<gene>
    <name evidence="1" type="ORF">PEL8287_02525</name>
</gene>
<dbReference type="RefSeq" id="WP_085892753.1">
    <property type="nucleotide sequence ID" value="NZ_FWFL01000006.1"/>
</dbReference>
<evidence type="ECO:0000313" key="1">
    <source>
        <dbReference type="EMBL" id="SLN48642.1"/>
    </source>
</evidence>
<organism evidence="1 2">
    <name type="scientific">Roseovarius litorisediminis</name>
    <dbReference type="NCBI Taxonomy" id="1312363"/>
    <lineage>
        <taxon>Bacteria</taxon>
        <taxon>Pseudomonadati</taxon>
        <taxon>Pseudomonadota</taxon>
        <taxon>Alphaproteobacteria</taxon>
        <taxon>Rhodobacterales</taxon>
        <taxon>Roseobacteraceae</taxon>
        <taxon>Roseovarius</taxon>
    </lineage>
</organism>
<dbReference type="AlphaFoldDB" id="A0A1Y5SUY0"/>
<dbReference type="EMBL" id="FWFL01000006">
    <property type="protein sequence ID" value="SLN48642.1"/>
    <property type="molecule type" value="Genomic_DNA"/>
</dbReference>